<protein>
    <submittedName>
        <fullName evidence="2">Uncharacterized protein</fullName>
    </submittedName>
</protein>
<gene>
    <name evidence="2" type="ORF">RUM43_001590</name>
</gene>
<evidence type="ECO:0000313" key="3">
    <source>
        <dbReference type="Proteomes" id="UP001372834"/>
    </source>
</evidence>
<name>A0AAN8SF01_POLSC</name>
<organism evidence="2 3">
    <name type="scientific">Polyplax serrata</name>
    <name type="common">Common mouse louse</name>
    <dbReference type="NCBI Taxonomy" id="468196"/>
    <lineage>
        <taxon>Eukaryota</taxon>
        <taxon>Metazoa</taxon>
        <taxon>Ecdysozoa</taxon>
        <taxon>Arthropoda</taxon>
        <taxon>Hexapoda</taxon>
        <taxon>Insecta</taxon>
        <taxon>Pterygota</taxon>
        <taxon>Neoptera</taxon>
        <taxon>Paraneoptera</taxon>
        <taxon>Psocodea</taxon>
        <taxon>Troctomorpha</taxon>
        <taxon>Phthiraptera</taxon>
        <taxon>Anoplura</taxon>
        <taxon>Polyplacidae</taxon>
        <taxon>Polyplax</taxon>
    </lineage>
</organism>
<feature type="compositionally biased region" description="Basic and acidic residues" evidence="1">
    <location>
        <begin position="1"/>
        <end position="14"/>
    </location>
</feature>
<reference evidence="2 3" key="1">
    <citation type="submission" date="2023-10" db="EMBL/GenBank/DDBJ databases">
        <title>Genomes of two closely related lineages of the louse Polyplax serrata with different host specificities.</title>
        <authorList>
            <person name="Martinu J."/>
            <person name="Tarabai H."/>
            <person name="Stefka J."/>
            <person name="Hypsa V."/>
        </authorList>
    </citation>
    <scope>NUCLEOTIDE SEQUENCE [LARGE SCALE GENOMIC DNA]</scope>
    <source>
        <strain evidence="2">HR10_N</strain>
    </source>
</reference>
<proteinExistence type="predicted"/>
<dbReference type="EMBL" id="JAWJWE010000001">
    <property type="protein sequence ID" value="KAK6645314.1"/>
    <property type="molecule type" value="Genomic_DNA"/>
</dbReference>
<dbReference type="AlphaFoldDB" id="A0AAN8SF01"/>
<feature type="compositionally biased region" description="Polar residues" evidence="1">
    <location>
        <begin position="30"/>
        <end position="39"/>
    </location>
</feature>
<feature type="region of interest" description="Disordered" evidence="1">
    <location>
        <begin position="1"/>
        <end position="41"/>
    </location>
</feature>
<accession>A0AAN8SF01</accession>
<dbReference type="Proteomes" id="UP001372834">
    <property type="component" value="Unassembled WGS sequence"/>
</dbReference>
<sequence>MEDERGSERKRIKDEEGEPSERPNVAASPRSGSTSVRSLQDQRDIVEFHGQLPTDEENHLDSRRNACDSTWNAKNKLRLFRWKVLRGVSPPTRGVAQDE</sequence>
<comment type="caution">
    <text evidence="2">The sequence shown here is derived from an EMBL/GenBank/DDBJ whole genome shotgun (WGS) entry which is preliminary data.</text>
</comment>
<evidence type="ECO:0000256" key="1">
    <source>
        <dbReference type="SAM" id="MobiDB-lite"/>
    </source>
</evidence>
<evidence type="ECO:0000313" key="2">
    <source>
        <dbReference type="EMBL" id="KAK6645314.1"/>
    </source>
</evidence>